<sequence>MNAFHQDGSRPAADQIFVFGSNLSGIHGGGAARAAYDYYGAEWGVRGSVGMTGHCYAIPTKAEGITHTLDLDDIRVFIDAFVAYTKAHPNLKFFVTRVGCGLAGLKDEDIAPMFKGAVNCDFAEEWKPYLE</sequence>
<name>A0A218M324_9CAUD</name>
<dbReference type="KEGG" id="vg:40085853"/>
<dbReference type="Proteomes" id="UP000224101">
    <property type="component" value="Segment"/>
</dbReference>
<dbReference type="RefSeq" id="YP_009609768.1">
    <property type="nucleotide sequence ID" value="NC_041997.1"/>
</dbReference>
<evidence type="ECO:0000313" key="1">
    <source>
        <dbReference type="EMBL" id="ASD50450.1"/>
    </source>
</evidence>
<evidence type="ECO:0000313" key="2">
    <source>
        <dbReference type="Proteomes" id="UP000224101"/>
    </source>
</evidence>
<protein>
    <recommendedName>
        <fullName evidence="3">Macro domain-containing protein</fullName>
    </recommendedName>
</protein>
<dbReference type="EMBL" id="KY979132">
    <property type="protein sequence ID" value="ASD50450.1"/>
    <property type="molecule type" value="Genomic_DNA"/>
</dbReference>
<dbReference type="GeneID" id="40085853"/>
<keyword evidence="2" id="KW-1185">Reference proteome</keyword>
<reference evidence="1 2" key="1">
    <citation type="submission" date="2017-08" db="EMBL/GenBank/DDBJ databases">
        <title>Characterization and complete genome sequence of novel bacteriophage infecting the causal agent of bacterial fruit blotch, Acidovorax citrulli.</title>
        <authorList>
            <person name="Midani A.R."/>
            <person name="Park S.-H."/>
            <person name="Choi T.-J."/>
        </authorList>
    </citation>
    <scope>NUCLEOTIDE SEQUENCE [LARGE SCALE GENOMIC DNA]</scope>
</reference>
<organism evidence="1 2">
    <name type="scientific">Acidovorax phage ACP17</name>
    <dbReference type="NCBI Taxonomy" id="2010329"/>
    <lineage>
        <taxon>Viruses</taxon>
        <taxon>Duplodnaviria</taxon>
        <taxon>Heunggongvirae</taxon>
        <taxon>Uroviricota</taxon>
        <taxon>Caudoviricetes</taxon>
        <taxon>Busanvirus</taxon>
        <taxon>Busanvirus ACP17</taxon>
    </lineage>
</organism>
<evidence type="ECO:0008006" key="3">
    <source>
        <dbReference type="Google" id="ProtNLM"/>
    </source>
</evidence>
<accession>A0A218M324</accession>
<dbReference type="OrthoDB" id="15133at10239"/>
<proteinExistence type="predicted"/>